<dbReference type="PRINTS" id="PR00096">
    <property type="entry name" value="GATASE"/>
</dbReference>
<dbReference type="InterPro" id="IPR050472">
    <property type="entry name" value="Anth_synth/Amidotransfase"/>
</dbReference>
<proteinExistence type="predicted"/>
<evidence type="ECO:0000256" key="5">
    <source>
        <dbReference type="ARBA" id="ARBA00012362"/>
    </source>
</evidence>
<evidence type="ECO:0000256" key="3">
    <source>
        <dbReference type="ARBA" id="ARBA00004873"/>
    </source>
</evidence>
<evidence type="ECO:0000256" key="1">
    <source>
        <dbReference type="ARBA" id="ARBA00001633"/>
    </source>
</evidence>
<dbReference type="SUPFAM" id="SSF52317">
    <property type="entry name" value="Class I glutamine amidotransferase-like"/>
    <property type="match status" value="1"/>
</dbReference>
<evidence type="ECO:0000259" key="16">
    <source>
        <dbReference type="Pfam" id="PF00218"/>
    </source>
</evidence>
<keyword evidence="18" id="KW-1185">Reference proteome</keyword>
<evidence type="ECO:0000256" key="2">
    <source>
        <dbReference type="ARBA" id="ARBA00004696"/>
    </source>
</evidence>
<evidence type="ECO:0000256" key="8">
    <source>
        <dbReference type="ARBA" id="ARBA00022793"/>
    </source>
</evidence>
<name>A0A9W7XFN5_9FUNG</name>
<dbReference type="InterPro" id="IPR001468">
    <property type="entry name" value="Indole-3-GlycerolPSynthase_CS"/>
</dbReference>
<evidence type="ECO:0000256" key="12">
    <source>
        <dbReference type="ARBA" id="ARBA00023239"/>
    </source>
</evidence>
<keyword evidence="7" id="KW-0028">Amino-acid biosynthesis</keyword>
<dbReference type="PANTHER" id="PTHR43418:SF4">
    <property type="entry name" value="MULTIFUNCTIONAL TRYPTOPHAN BIOSYNTHESIS PROTEIN"/>
    <property type="match status" value="1"/>
</dbReference>
<dbReference type="GO" id="GO:0004049">
    <property type="term" value="F:anthranilate synthase activity"/>
    <property type="evidence" value="ECO:0007669"/>
    <property type="project" value="UniProtKB-EC"/>
</dbReference>
<comment type="pathway">
    <text evidence="2">Amino-acid biosynthesis; L-tryptophan biosynthesis; L-tryptophan from chorismate: step 4/5.</text>
</comment>
<keyword evidence="8" id="KW-0210">Decarboxylase</keyword>
<keyword evidence="13" id="KW-0511">Multifunctional enzyme</keyword>
<sequence>MATILLDAYDSFTFNLYQYLRQAGASDVQVYRNDKITLEEVIALEPRNIVLSPGPGHPREDPGICYEVLEYFQGKVPILGICLGQQMMFEHYGGTVGYAGEIQHGKTGVITHDGQGVYRGITQQFPVTRYHSLAADPGTLPECLEVNSWTPNGIVMGVRHKKFAIEGVQYHPESILSENGLDMFRNFLALRGGTWEENPGSRNPDDAANQYPGLQMAEDGSVVPTALAAKAVAGGSGDILSHIFAKRQSDVAAQKAAPGRSMDALQKLLDMGMAPKQIDFAERLRQSSPGMAVLAEIKRASPSKGDISANAIAAELALGYAEAGAAAISVLTEPTWFKGTLDDMRDVRQVLEFMSNRPAVLRKDFIFERYQIAEARLAGADTVLLIVKMLSLAQLRSLLDYSRLLGMEPLVEVNTAEEMKDALGVGAKVIGVNNRNLRTFDVDIGNTADLAAASGIPSDVIIIALSGILHPQDAEIYKDTQVSAVLVGEGLMRAADKQAFVSALQATKKD</sequence>
<dbReference type="CDD" id="cd01743">
    <property type="entry name" value="GATase1_Anthranilate_Synthase"/>
    <property type="match status" value="1"/>
</dbReference>
<keyword evidence="11" id="KW-0057">Aromatic amino acid biosynthesis</keyword>
<comment type="catalytic activity">
    <reaction evidence="1">
        <text>1-(2-carboxyphenylamino)-1-deoxy-D-ribulose 5-phosphate + H(+) = (1S,2R)-1-C-(indol-3-yl)glycerol 3-phosphate + CO2 + H2O</text>
        <dbReference type="Rhea" id="RHEA:23476"/>
        <dbReference type="ChEBI" id="CHEBI:15377"/>
        <dbReference type="ChEBI" id="CHEBI:15378"/>
        <dbReference type="ChEBI" id="CHEBI:16526"/>
        <dbReference type="ChEBI" id="CHEBI:58613"/>
        <dbReference type="ChEBI" id="CHEBI:58866"/>
        <dbReference type="EC" id="4.1.1.48"/>
    </reaction>
</comment>
<feature type="domain" description="Glutamine amidotransferase" evidence="15">
    <location>
        <begin position="5"/>
        <end position="188"/>
    </location>
</feature>
<dbReference type="Gene3D" id="3.20.20.70">
    <property type="entry name" value="Aldolase class I"/>
    <property type="match status" value="1"/>
</dbReference>
<evidence type="ECO:0000313" key="18">
    <source>
        <dbReference type="Proteomes" id="UP001145021"/>
    </source>
</evidence>
<dbReference type="PROSITE" id="PS00614">
    <property type="entry name" value="IGPS"/>
    <property type="match status" value="1"/>
</dbReference>
<dbReference type="PANTHER" id="PTHR43418">
    <property type="entry name" value="MULTIFUNCTIONAL TRYPTOPHAN BIOSYNTHESIS PROTEIN-RELATED"/>
    <property type="match status" value="1"/>
</dbReference>
<dbReference type="InterPro" id="IPR017926">
    <property type="entry name" value="GATASE"/>
</dbReference>
<evidence type="ECO:0000256" key="9">
    <source>
        <dbReference type="ARBA" id="ARBA00022822"/>
    </source>
</evidence>
<dbReference type="Gene3D" id="3.40.50.880">
    <property type="match status" value="1"/>
</dbReference>
<dbReference type="InterPro" id="IPR011060">
    <property type="entry name" value="RibuloseP-bd_barrel"/>
</dbReference>
<dbReference type="SUPFAM" id="SSF51366">
    <property type="entry name" value="Ribulose-phoshate binding barrel"/>
    <property type="match status" value="1"/>
</dbReference>
<evidence type="ECO:0000256" key="6">
    <source>
        <dbReference type="ARBA" id="ARBA00018819"/>
    </source>
</evidence>
<dbReference type="InterPro" id="IPR013798">
    <property type="entry name" value="Indole-3-glycerol_P_synth_dom"/>
</dbReference>
<evidence type="ECO:0000256" key="14">
    <source>
        <dbReference type="ARBA" id="ARBA00047683"/>
    </source>
</evidence>
<dbReference type="EMBL" id="JANBOH010000597">
    <property type="protein sequence ID" value="KAJ1641842.1"/>
    <property type="molecule type" value="Genomic_DNA"/>
</dbReference>
<dbReference type="GO" id="GO:0004425">
    <property type="term" value="F:indole-3-glycerol-phosphate synthase activity"/>
    <property type="evidence" value="ECO:0007669"/>
    <property type="project" value="UniProtKB-EC"/>
</dbReference>
<evidence type="ECO:0000256" key="10">
    <source>
        <dbReference type="ARBA" id="ARBA00022962"/>
    </source>
</evidence>
<dbReference type="PROSITE" id="PS51273">
    <property type="entry name" value="GATASE_TYPE_1"/>
    <property type="match status" value="1"/>
</dbReference>
<evidence type="ECO:0000256" key="4">
    <source>
        <dbReference type="ARBA" id="ARBA00012266"/>
    </source>
</evidence>
<dbReference type="GO" id="GO:0000162">
    <property type="term" value="P:L-tryptophan biosynthetic process"/>
    <property type="evidence" value="ECO:0007669"/>
    <property type="project" value="UniProtKB-KW"/>
</dbReference>
<keyword evidence="9" id="KW-0822">Tryptophan biosynthesis</keyword>
<evidence type="ECO:0000256" key="11">
    <source>
        <dbReference type="ARBA" id="ARBA00023141"/>
    </source>
</evidence>
<dbReference type="Pfam" id="PF00117">
    <property type="entry name" value="GATase"/>
    <property type="match status" value="1"/>
</dbReference>
<dbReference type="EC" id="4.1.3.27" evidence="4"/>
<dbReference type="AlphaFoldDB" id="A0A9W7XFN5"/>
<feature type="domain" description="Indole-3-glycerol phosphate synthase" evidence="16">
    <location>
        <begin position="240"/>
        <end position="504"/>
    </location>
</feature>
<dbReference type="InterPro" id="IPR029062">
    <property type="entry name" value="Class_I_gatase-like"/>
</dbReference>
<keyword evidence="12" id="KW-0456">Lyase</keyword>
<evidence type="ECO:0000256" key="13">
    <source>
        <dbReference type="ARBA" id="ARBA00023268"/>
    </source>
</evidence>
<comment type="pathway">
    <text evidence="3">Amino-acid biosynthesis; L-tryptophan biosynthesis; L-tryptophan from chorismate: step 1/5.</text>
</comment>
<dbReference type="InterPro" id="IPR013785">
    <property type="entry name" value="Aldolase_TIM"/>
</dbReference>
<dbReference type="FunFam" id="3.20.20.70:FF:000024">
    <property type="entry name" value="Indole-3-glycerol phosphate synthase"/>
    <property type="match status" value="1"/>
</dbReference>
<comment type="catalytic activity">
    <reaction evidence="14">
        <text>chorismate + L-glutamine = anthranilate + pyruvate + L-glutamate + H(+)</text>
        <dbReference type="Rhea" id="RHEA:21732"/>
        <dbReference type="ChEBI" id="CHEBI:15361"/>
        <dbReference type="ChEBI" id="CHEBI:15378"/>
        <dbReference type="ChEBI" id="CHEBI:16567"/>
        <dbReference type="ChEBI" id="CHEBI:29748"/>
        <dbReference type="ChEBI" id="CHEBI:29985"/>
        <dbReference type="ChEBI" id="CHEBI:58359"/>
        <dbReference type="EC" id="4.1.3.27"/>
    </reaction>
</comment>
<gene>
    <name evidence="17" type="primary">TRP3_2</name>
    <name evidence="17" type="ORF">LPJ64_006243</name>
</gene>
<evidence type="ECO:0000313" key="17">
    <source>
        <dbReference type="EMBL" id="KAJ1641842.1"/>
    </source>
</evidence>
<accession>A0A9W7XFN5</accession>
<evidence type="ECO:0000256" key="7">
    <source>
        <dbReference type="ARBA" id="ARBA00022605"/>
    </source>
</evidence>
<reference evidence="17" key="1">
    <citation type="submission" date="2022-07" db="EMBL/GenBank/DDBJ databases">
        <title>Phylogenomic reconstructions and comparative analyses of Kickxellomycotina fungi.</title>
        <authorList>
            <person name="Reynolds N.K."/>
            <person name="Stajich J.E."/>
            <person name="Barry K."/>
            <person name="Grigoriev I.V."/>
            <person name="Crous P."/>
            <person name="Smith M.E."/>
        </authorList>
    </citation>
    <scope>NUCLEOTIDE SEQUENCE</scope>
    <source>
        <strain evidence="17">NBRC 105413</strain>
    </source>
</reference>
<dbReference type="InterPro" id="IPR006221">
    <property type="entry name" value="TrpG/PapA_dom"/>
</dbReference>
<dbReference type="NCBIfam" id="TIGR00566">
    <property type="entry name" value="trpG_papA"/>
    <property type="match status" value="1"/>
</dbReference>
<dbReference type="GO" id="GO:0005829">
    <property type="term" value="C:cytosol"/>
    <property type="evidence" value="ECO:0007669"/>
    <property type="project" value="TreeGrafter"/>
</dbReference>
<dbReference type="Pfam" id="PF00218">
    <property type="entry name" value="IGPS"/>
    <property type="match status" value="1"/>
</dbReference>
<dbReference type="EC" id="4.1.1.48" evidence="5"/>
<protein>
    <recommendedName>
        <fullName evidence="6">Multifunctional tryptophan biosynthesis protein</fullName>
        <ecNumber evidence="5">4.1.1.48</ecNumber>
        <ecNumber evidence="4">4.1.3.27</ecNumber>
    </recommendedName>
</protein>
<dbReference type="CDD" id="cd00331">
    <property type="entry name" value="IGPS"/>
    <property type="match status" value="1"/>
</dbReference>
<dbReference type="PRINTS" id="PR00097">
    <property type="entry name" value="ANTSNTHASEII"/>
</dbReference>
<keyword evidence="10" id="KW-0315">Glutamine amidotransferase</keyword>
<evidence type="ECO:0000259" key="15">
    <source>
        <dbReference type="Pfam" id="PF00117"/>
    </source>
</evidence>
<organism evidence="17 18">
    <name type="scientific">Coemansia asiatica</name>
    <dbReference type="NCBI Taxonomy" id="1052880"/>
    <lineage>
        <taxon>Eukaryota</taxon>
        <taxon>Fungi</taxon>
        <taxon>Fungi incertae sedis</taxon>
        <taxon>Zoopagomycota</taxon>
        <taxon>Kickxellomycotina</taxon>
        <taxon>Kickxellomycetes</taxon>
        <taxon>Kickxellales</taxon>
        <taxon>Kickxellaceae</taxon>
        <taxon>Coemansia</taxon>
    </lineage>
</organism>
<dbReference type="FunFam" id="3.40.50.880:FF:000031">
    <property type="entry name" value="Multifunctional tryptophan biosynthesis protein"/>
    <property type="match status" value="1"/>
</dbReference>
<comment type="caution">
    <text evidence="17">The sequence shown here is derived from an EMBL/GenBank/DDBJ whole genome shotgun (WGS) entry which is preliminary data.</text>
</comment>
<dbReference type="Proteomes" id="UP001145021">
    <property type="component" value="Unassembled WGS sequence"/>
</dbReference>